<protein>
    <recommendedName>
        <fullName evidence="3">Protein kinase domain-containing protein</fullName>
    </recommendedName>
</protein>
<evidence type="ECO:0000259" key="3">
    <source>
        <dbReference type="PROSITE" id="PS50011"/>
    </source>
</evidence>
<feature type="region of interest" description="Disordered" evidence="1">
    <location>
        <begin position="321"/>
        <end position="351"/>
    </location>
</feature>
<evidence type="ECO:0000256" key="1">
    <source>
        <dbReference type="SAM" id="MobiDB-lite"/>
    </source>
</evidence>
<dbReference type="PANTHER" id="PTHR44329">
    <property type="entry name" value="SERINE/THREONINE-PROTEIN KINASE TNNI3K-RELATED"/>
    <property type="match status" value="1"/>
</dbReference>
<dbReference type="PaxDb" id="3055-EDP03839"/>
<dbReference type="InterPro" id="IPR000719">
    <property type="entry name" value="Prot_kinase_dom"/>
</dbReference>
<dbReference type="InterPro" id="IPR011009">
    <property type="entry name" value="Kinase-like_dom_sf"/>
</dbReference>
<dbReference type="PROSITE" id="PS50011">
    <property type="entry name" value="PROTEIN_KINASE_DOM"/>
    <property type="match status" value="1"/>
</dbReference>
<feature type="compositionally biased region" description="Low complexity" evidence="1">
    <location>
        <begin position="494"/>
        <end position="548"/>
    </location>
</feature>
<feature type="domain" description="Protein kinase" evidence="3">
    <location>
        <begin position="894"/>
        <end position="1191"/>
    </location>
</feature>
<dbReference type="GO" id="GO:0004674">
    <property type="term" value="F:protein serine/threonine kinase activity"/>
    <property type="evidence" value="ECO:0000318"/>
    <property type="project" value="GO_Central"/>
</dbReference>
<feature type="region of interest" description="Disordered" evidence="1">
    <location>
        <begin position="239"/>
        <end position="282"/>
    </location>
</feature>
<gene>
    <name evidence="4" type="ORF">CHLRE_14g625050v5</name>
</gene>
<keyword evidence="2" id="KW-1133">Transmembrane helix</keyword>
<dbReference type="GeneID" id="5718402"/>
<evidence type="ECO:0000313" key="5">
    <source>
        <dbReference type="Proteomes" id="UP000006906"/>
    </source>
</evidence>
<feature type="region of interest" description="Disordered" evidence="1">
    <location>
        <begin position="427"/>
        <end position="447"/>
    </location>
</feature>
<dbReference type="OrthoDB" id="546600at2759"/>
<dbReference type="GO" id="GO:0005524">
    <property type="term" value="F:ATP binding"/>
    <property type="evidence" value="ECO:0007669"/>
    <property type="project" value="InterPro"/>
</dbReference>
<feature type="compositionally biased region" description="Polar residues" evidence="1">
    <location>
        <begin position="436"/>
        <end position="447"/>
    </location>
</feature>
<dbReference type="Pfam" id="PF00069">
    <property type="entry name" value="Pkinase"/>
    <property type="match status" value="1"/>
</dbReference>
<proteinExistence type="predicted"/>
<dbReference type="KEGG" id="cre:CHLRE_14g625050v5"/>
<accession>A0A2K3CYA0</accession>
<evidence type="ECO:0000313" key="4">
    <source>
        <dbReference type="EMBL" id="PNW73252.1"/>
    </source>
</evidence>
<dbReference type="Gene3D" id="1.10.510.10">
    <property type="entry name" value="Transferase(Phosphotransferase) domain 1"/>
    <property type="match status" value="1"/>
</dbReference>
<dbReference type="Gene3D" id="3.30.200.20">
    <property type="entry name" value="Phosphorylase Kinase, domain 1"/>
    <property type="match status" value="1"/>
</dbReference>
<name>A0A2K3CYA0_CHLRE</name>
<dbReference type="InParanoid" id="A0A2K3CYA0"/>
<organism evidence="4 5">
    <name type="scientific">Chlamydomonas reinhardtii</name>
    <name type="common">Chlamydomonas smithii</name>
    <dbReference type="NCBI Taxonomy" id="3055"/>
    <lineage>
        <taxon>Eukaryota</taxon>
        <taxon>Viridiplantae</taxon>
        <taxon>Chlorophyta</taxon>
        <taxon>core chlorophytes</taxon>
        <taxon>Chlorophyceae</taxon>
        <taxon>CS clade</taxon>
        <taxon>Chlamydomonadales</taxon>
        <taxon>Chlamydomonadaceae</taxon>
        <taxon>Chlamydomonas</taxon>
    </lineage>
</organism>
<dbReference type="AlphaFoldDB" id="A0A2K3CYA0"/>
<dbReference type="SUPFAM" id="SSF56112">
    <property type="entry name" value="Protein kinase-like (PK-like)"/>
    <property type="match status" value="1"/>
</dbReference>
<dbReference type="PANTHER" id="PTHR44329:SF214">
    <property type="entry name" value="PROTEIN KINASE DOMAIN-CONTAINING PROTEIN"/>
    <property type="match status" value="1"/>
</dbReference>
<sequence>MEMTEADWAGLGPFPVLVTRNVTLTSQRDDNATWPLISFGFVPDKLQLQAGVYFIWTRIVCRRTREAPHFLAPGLDMLRPTLPAPSPNSSLEAFAHVQFNDMMIMNRGCIPVELAITMASQVLSISSRPTAVPGLQRARTQIVNNCTGVNNTALRPTHQCFPVTNYYGDLVLYGAYIPPTYVPQRSGYLVYCMNTPGQCEDMLETSCVTSLGPVECYWKTYGKLRAVSNSTNATATTISAAGTGTNSSTPTSGQLVNGTASRGGGGSNSTISSAQEGNAGGGRGSPSVILGAVLGGVLGGLALLAMGIAAALLWRRRRGSGAAAGADGSTQAKKRAASGDDRDCSSNPEAARSARSASCSVRICVGANQGAATATATPATATAPFAARVAAAATAPATSTRAAAAAQAGGASGGLASAETLAAATAGGGARRASTESNTAANGTGSSDLREQAALLDPSGAQGSGEAAQCSMAPVTPWTPLQQGIELRVKATHATGGSSGAARSVSATEASALESSPESAGTGTATTGSASTCAGALPSPGGSSASGSNEVKLLPITLGKGTYGRVVVGEFRGQRVAVKLVNLNLAASAPLPAAGAMAPGGADTAAASVPAAAGSGPTAYAAAAAAAGGTLAGDSGTDPARYLWEQATNSIQQPHTPGLGLTAGGTDGAAGADAAALAGFAAAVAAAGPMAWGSPGAAWLPPPAGLPDASERWNPDAEFPMADTGALRVCAAGGATASLAQQPPQQPVQSARAAPTAVAPTVLAAGPVALANGSTASNLQWIAFPRNATAATGGSTNTADSTLSSLPYRDCFVAASEAAPPVPIAPPPGWNRAGGLGPSLGSNVDASLTTSPSGKLTAAIAALPGARDGAGLLPALPMPGGEDAGGGQKLQNIRVAKGEEGKGEANGVDGPETMAGASTFYGSTTDSAVPVPAALPPPGKAKAGAPQGPLTAARNEASRLQQSFIAEVEVLGRIQHPNIVQLLAACIEPPQMCLVIELMDTSLERLLYGGGPAGGPRPPMPLSKVLHVAIQVCEALAYLHPTIIHRDLKPGNVLISKPDSGTPIVKLADFGLSKLQTTVQFTRHADAGTAAYMAPETLNPYNHVVMHHVDMYAVGVMLWEMLAGQRPWAGLSIAQIAYSVGLLRQRPPLDGAAMPPGRCPPKLRALVEACWDQDPKRRPAASEVLKELTMLRLKMERERAAYDG</sequence>
<dbReference type="GO" id="GO:0007165">
    <property type="term" value="P:signal transduction"/>
    <property type="evidence" value="ECO:0000318"/>
    <property type="project" value="GO_Central"/>
</dbReference>
<dbReference type="STRING" id="3055.A0A2K3CYA0"/>
<dbReference type="Gramene" id="PNW73252">
    <property type="protein sequence ID" value="PNW73252"/>
    <property type="gene ID" value="CHLRE_14g625050v5"/>
</dbReference>
<dbReference type="InterPro" id="IPR051681">
    <property type="entry name" value="Ser/Thr_Kinases-Pseudokinases"/>
</dbReference>
<feature type="transmembrane region" description="Helical" evidence="2">
    <location>
        <begin position="288"/>
        <end position="314"/>
    </location>
</feature>
<dbReference type="PROSITE" id="PS00108">
    <property type="entry name" value="PROTEIN_KINASE_ST"/>
    <property type="match status" value="1"/>
</dbReference>
<dbReference type="Proteomes" id="UP000006906">
    <property type="component" value="Chromosome 14"/>
</dbReference>
<keyword evidence="2" id="KW-0812">Transmembrane</keyword>
<dbReference type="InterPro" id="IPR008271">
    <property type="entry name" value="Ser/Thr_kinase_AS"/>
</dbReference>
<keyword evidence="5" id="KW-1185">Reference proteome</keyword>
<keyword evidence="2" id="KW-0472">Membrane</keyword>
<reference evidence="4 5" key="1">
    <citation type="journal article" date="2007" name="Science">
        <title>The Chlamydomonas genome reveals the evolution of key animal and plant functions.</title>
        <authorList>
            <person name="Merchant S.S."/>
            <person name="Prochnik S.E."/>
            <person name="Vallon O."/>
            <person name="Harris E.H."/>
            <person name="Karpowicz S.J."/>
            <person name="Witman G.B."/>
            <person name="Terry A."/>
            <person name="Salamov A."/>
            <person name="Fritz-Laylin L.K."/>
            <person name="Marechal-Drouard L."/>
            <person name="Marshall W.F."/>
            <person name="Qu L.H."/>
            <person name="Nelson D.R."/>
            <person name="Sanderfoot A.A."/>
            <person name="Spalding M.H."/>
            <person name="Kapitonov V.V."/>
            <person name="Ren Q."/>
            <person name="Ferris P."/>
            <person name="Lindquist E."/>
            <person name="Shapiro H."/>
            <person name="Lucas S.M."/>
            <person name="Grimwood J."/>
            <person name="Schmutz J."/>
            <person name="Cardol P."/>
            <person name="Cerutti H."/>
            <person name="Chanfreau G."/>
            <person name="Chen C.L."/>
            <person name="Cognat V."/>
            <person name="Croft M.T."/>
            <person name="Dent R."/>
            <person name="Dutcher S."/>
            <person name="Fernandez E."/>
            <person name="Fukuzawa H."/>
            <person name="Gonzalez-Ballester D."/>
            <person name="Gonzalez-Halphen D."/>
            <person name="Hallmann A."/>
            <person name="Hanikenne M."/>
            <person name="Hippler M."/>
            <person name="Inwood W."/>
            <person name="Jabbari K."/>
            <person name="Kalanon M."/>
            <person name="Kuras R."/>
            <person name="Lefebvre P.A."/>
            <person name="Lemaire S.D."/>
            <person name="Lobanov A.V."/>
            <person name="Lohr M."/>
            <person name="Manuell A."/>
            <person name="Meier I."/>
            <person name="Mets L."/>
            <person name="Mittag M."/>
            <person name="Mittelmeier T."/>
            <person name="Moroney J.V."/>
            <person name="Moseley J."/>
            <person name="Napoli C."/>
            <person name="Nedelcu A.M."/>
            <person name="Niyogi K."/>
            <person name="Novoselov S.V."/>
            <person name="Paulsen I.T."/>
            <person name="Pazour G."/>
            <person name="Purton S."/>
            <person name="Ral J.P."/>
            <person name="Riano-Pachon D.M."/>
            <person name="Riekhof W."/>
            <person name="Rymarquis L."/>
            <person name="Schroda M."/>
            <person name="Stern D."/>
            <person name="Umen J."/>
            <person name="Willows R."/>
            <person name="Wilson N."/>
            <person name="Zimmer S.L."/>
            <person name="Allmer J."/>
            <person name="Balk J."/>
            <person name="Bisova K."/>
            <person name="Chen C.J."/>
            <person name="Elias M."/>
            <person name="Gendler K."/>
            <person name="Hauser C."/>
            <person name="Lamb M.R."/>
            <person name="Ledford H."/>
            <person name="Long J.C."/>
            <person name="Minagawa J."/>
            <person name="Page M.D."/>
            <person name="Pan J."/>
            <person name="Pootakham W."/>
            <person name="Roje S."/>
            <person name="Rose A."/>
            <person name="Stahlberg E."/>
            <person name="Terauchi A.M."/>
            <person name="Yang P."/>
            <person name="Ball S."/>
            <person name="Bowler C."/>
            <person name="Dieckmann C.L."/>
            <person name="Gladyshev V.N."/>
            <person name="Green P."/>
            <person name="Jorgensen R."/>
            <person name="Mayfield S."/>
            <person name="Mueller-Roeber B."/>
            <person name="Rajamani S."/>
            <person name="Sayre R.T."/>
            <person name="Brokstein P."/>
            <person name="Dubchak I."/>
            <person name="Goodstein D."/>
            <person name="Hornick L."/>
            <person name="Huang Y.W."/>
            <person name="Jhaveri J."/>
            <person name="Luo Y."/>
            <person name="Martinez D."/>
            <person name="Ngau W.C."/>
            <person name="Otillar B."/>
            <person name="Poliakov A."/>
            <person name="Porter A."/>
            <person name="Szajkowski L."/>
            <person name="Werner G."/>
            <person name="Zhou K."/>
            <person name="Grigoriev I.V."/>
            <person name="Rokhsar D.S."/>
            <person name="Grossman A.R."/>
        </authorList>
    </citation>
    <scope>NUCLEOTIDE SEQUENCE [LARGE SCALE GENOMIC DNA]</scope>
    <source>
        <strain evidence="5">CC-503</strain>
    </source>
</reference>
<evidence type="ECO:0000256" key="2">
    <source>
        <dbReference type="SAM" id="Phobius"/>
    </source>
</evidence>
<dbReference type="RefSeq" id="XP_001692820.2">
    <property type="nucleotide sequence ID" value="XM_001692768.2"/>
</dbReference>
<dbReference type="EMBL" id="CM008975">
    <property type="protein sequence ID" value="PNW73252.1"/>
    <property type="molecule type" value="Genomic_DNA"/>
</dbReference>
<feature type="region of interest" description="Disordered" evidence="1">
    <location>
        <begin position="494"/>
        <end position="549"/>
    </location>
</feature>
<dbReference type="SMART" id="SM00220">
    <property type="entry name" value="S_TKc"/>
    <property type="match status" value="1"/>
</dbReference>
<feature type="compositionally biased region" description="Low complexity" evidence="1">
    <location>
        <begin position="239"/>
        <end position="253"/>
    </location>
</feature>